<dbReference type="Proteomes" id="UP000321275">
    <property type="component" value="Unassembled WGS sequence"/>
</dbReference>
<dbReference type="AlphaFoldDB" id="A0A510XEW8"/>
<dbReference type="NCBIfam" id="TIGR00187">
    <property type="entry name" value="ribE"/>
    <property type="match status" value="1"/>
</dbReference>
<dbReference type="InterPro" id="IPR017938">
    <property type="entry name" value="Riboflavin_synthase-like_b-brl"/>
</dbReference>
<keyword evidence="6" id="KW-0686">Riboflavin biosynthesis</keyword>
<reference evidence="12 13" key="1">
    <citation type="submission" date="2019-07" db="EMBL/GenBank/DDBJ databases">
        <title>Whole genome shotgun sequence of Halomonas pacifica NBRC 102220.</title>
        <authorList>
            <person name="Hosoyama A."/>
            <person name="Uohara A."/>
            <person name="Ohji S."/>
            <person name="Ichikawa N."/>
        </authorList>
    </citation>
    <scope>NUCLEOTIDE SEQUENCE [LARGE SCALE GENOMIC DNA]</scope>
    <source>
        <strain evidence="12 13">NBRC 102220</strain>
    </source>
</reference>
<sequence length="282" mass="29923">MLVVIEWAVNDPAGQVSADGAYLQKILLPTVGGSKESGKFPGVARRRNGAGKLALQLTATLAAPYHPGSGVEMFTGIVQGTATLVEVIEKEAFRTHVVALPTELREGLALGASVAHNGVCLTVTAIDGERVSFDLMRETLRLTNLGDLAVGDSVNIERAARFGDEIGGHAMSGHVICMAELTAIEEAPNNRRLWFRLPEAYGRFLFDKGYIGVDGISLTIGEVRQEAGGPGFCVNLIPETLSRTILGGRGVGDRVNIEIDPQTQAIVESVERILAARQVPGA</sequence>
<evidence type="ECO:0000313" key="12">
    <source>
        <dbReference type="EMBL" id="GEK49065.1"/>
    </source>
</evidence>
<dbReference type="InterPro" id="IPR023366">
    <property type="entry name" value="ATP_synth_asu-like_sf"/>
</dbReference>
<proteinExistence type="predicted"/>
<evidence type="ECO:0000256" key="1">
    <source>
        <dbReference type="ARBA" id="ARBA00000968"/>
    </source>
</evidence>
<gene>
    <name evidence="12" type="ORF">HPA02_33480</name>
</gene>
<keyword evidence="7" id="KW-0808">Transferase</keyword>
<name>A0A510XEW8_9GAMM</name>
<feature type="repeat" description="Lumazine-binding" evidence="10">
    <location>
        <begin position="170"/>
        <end position="270"/>
    </location>
</feature>
<dbReference type="NCBIfam" id="NF006767">
    <property type="entry name" value="PRK09289.1"/>
    <property type="match status" value="1"/>
</dbReference>
<comment type="catalytic activity">
    <reaction evidence="1">
        <text>2 6,7-dimethyl-8-(1-D-ribityl)lumazine + H(+) = 5-amino-6-(D-ribitylamino)uracil + riboflavin</text>
        <dbReference type="Rhea" id="RHEA:20772"/>
        <dbReference type="ChEBI" id="CHEBI:15378"/>
        <dbReference type="ChEBI" id="CHEBI:15934"/>
        <dbReference type="ChEBI" id="CHEBI:57986"/>
        <dbReference type="ChEBI" id="CHEBI:58201"/>
        <dbReference type="EC" id="2.5.1.9"/>
    </reaction>
</comment>
<evidence type="ECO:0000256" key="10">
    <source>
        <dbReference type="PROSITE-ProRule" id="PRU00524"/>
    </source>
</evidence>
<dbReference type="InterPro" id="IPR026017">
    <property type="entry name" value="Lumazine-bd_dom"/>
</dbReference>
<dbReference type="Gene3D" id="2.40.30.20">
    <property type="match status" value="2"/>
</dbReference>
<dbReference type="FunFam" id="2.40.30.20:FF:000003">
    <property type="entry name" value="Riboflavin synthase, alpha subunit"/>
    <property type="match status" value="1"/>
</dbReference>
<comment type="function">
    <text evidence="2">Catalyzes the dismutation of two molecules of 6,7-dimethyl-8-ribityllumazine, resulting in the formation of riboflavin and 5-amino-6-(D-ribitylamino)uracil.</text>
</comment>
<dbReference type="InterPro" id="IPR001783">
    <property type="entry name" value="Lumazine-bd"/>
</dbReference>
<protein>
    <recommendedName>
        <fullName evidence="5 9">Riboflavin synthase</fullName>
        <ecNumber evidence="4 9">2.5.1.9</ecNumber>
    </recommendedName>
</protein>
<dbReference type="NCBIfam" id="NF009566">
    <property type="entry name" value="PRK13020.1"/>
    <property type="match status" value="1"/>
</dbReference>
<dbReference type="CDD" id="cd00402">
    <property type="entry name" value="Riboflavin_synthase_like"/>
    <property type="match status" value="1"/>
</dbReference>
<dbReference type="PANTHER" id="PTHR21098">
    <property type="entry name" value="RIBOFLAVIN SYNTHASE ALPHA CHAIN"/>
    <property type="match status" value="1"/>
</dbReference>
<evidence type="ECO:0000256" key="8">
    <source>
        <dbReference type="ARBA" id="ARBA00022737"/>
    </source>
</evidence>
<evidence type="ECO:0000256" key="6">
    <source>
        <dbReference type="ARBA" id="ARBA00022619"/>
    </source>
</evidence>
<dbReference type="SUPFAM" id="SSF63380">
    <property type="entry name" value="Riboflavin synthase domain-like"/>
    <property type="match status" value="2"/>
</dbReference>
<dbReference type="EC" id="2.5.1.9" evidence="4 9"/>
<evidence type="ECO:0000256" key="7">
    <source>
        <dbReference type="ARBA" id="ARBA00022679"/>
    </source>
</evidence>
<evidence type="ECO:0000259" key="11">
    <source>
        <dbReference type="PROSITE" id="PS51177"/>
    </source>
</evidence>
<dbReference type="Pfam" id="PF00677">
    <property type="entry name" value="Lum_binding"/>
    <property type="match status" value="2"/>
</dbReference>
<evidence type="ECO:0000256" key="2">
    <source>
        <dbReference type="ARBA" id="ARBA00002803"/>
    </source>
</evidence>
<keyword evidence="8" id="KW-0677">Repeat</keyword>
<accession>A0A510XEW8</accession>
<keyword evidence="13" id="KW-1185">Reference proteome</keyword>
<evidence type="ECO:0000313" key="13">
    <source>
        <dbReference type="Proteomes" id="UP000321275"/>
    </source>
</evidence>
<dbReference type="GO" id="GO:0004746">
    <property type="term" value="F:riboflavin synthase activity"/>
    <property type="evidence" value="ECO:0007669"/>
    <property type="project" value="UniProtKB-UniRule"/>
</dbReference>
<evidence type="ECO:0000256" key="5">
    <source>
        <dbReference type="ARBA" id="ARBA00013950"/>
    </source>
</evidence>
<feature type="domain" description="Lumazine-binding" evidence="11">
    <location>
        <begin position="170"/>
        <end position="270"/>
    </location>
</feature>
<feature type="domain" description="Lumazine-binding" evidence="11">
    <location>
        <begin position="73"/>
        <end position="169"/>
    </location>
</feature>
<dbReference type="EMBL" id="BJUK01000066">
    <property type="protein sequence ID" value="GEK49065.1"/>
    <property type="molecule type" value="Genomic_DNA"/>
</dbReference>
<dbReference type="GO" id="GO:0005829">
    <property type="term" value="C:cytosol"/>
    <property type="evidence" value="ECO:0007669"/>
    <property type="project" value="TreeGrafter"/>
</dbReference>
<evidence type="ECO:0000256" key="9">
    <source>
        <dbReference type="NCBIfam" id="TIGR00187"/>
    </source>
</evidence>
<comment type="caution">
    <text evidence="12">The sequence shown here is derived from an EMBL/GenBank/DDBJ whole genome shotgun (WGS) entry which is preliminary data.</text>
</comment>
<comment type="pathway">
    <text evidence="3">Cofactor biosynthesis; riboflavin biosynthesis; riboflavin from 2-hydroxy-3-oxobutyl phosphate and 5-amino-6-(D-ribitylamino)uracil: step 2/2.</text>
</comment>
<organism evidence="12 13">
    <name type="scientific">Bisbaumannia pacifica</name>
    <dbReference type="NCBI Taxonomy" id="77098"/>
    <lineage>
        <taxon>Bacteria</taxon>
        <taxon>Pseudomonadati</taxon>
        <taxon>Pseudomonadota</taxon>
        <taxon>Gammaproteobacteria</taxon>
        <taxon>Oceanospirillales</taxon>
        <taxon>Halomonadaceae</taxon>
        <taxon>Bisbaumannia</taxon>
    </lineage>
</organism>
<feature type="repeat" description="Lumazine-binding" evidence="10">
    <location>
        <begin position="73"/>
        <end position="169"/>
    </location>
</feature>
<dbReference type="PROSITE" id="PS51177">
    <property type="entry name" value="LUMAZINE_BIND"/>
    <property type="match status" value="2"/>
</dbReference>
<evidence type="ECO:0000256" key="4">
    <source>
        <dbReference type="ARBA" id="ARBA00012827"/>
    </source>
</evidence>
<evidence type="ECO:0000256" key="3">
    <source>
        <dbReference type="ARBA" id="ARBA00004887"/>
    </source>
</evidence>
<dbReference type="GO" id="GO:0009231">
    <property type="term" value="P:riboflavin biosynthetic process"/>
    <property type="evidence" value="ECO:0007669"/>
    <property type="project" value="UniProtKB-KW"/>
</dbReference>
<dbReference type="PANTHER" id="PTHR21098:SF0">
    <property type="entry name" value="RIBOFLAVIN SYNTHASE"/>
    <property type="match status" value="1"/>
</dbReference>